<protein>
    <recommendedName>
        <fullName evidence="1">Sm domain-containing protein</fullName>
    </recommendedName>
</protein>
<sequence length="104" mass="11586">MSSPDPAIMDTPAIAAVRNLLKETVRIVTCDNRVFIGTFVGTDQLLNILLVNTEEYILGTDTPAGRFVGQVMVPWRLIFQVEAHCRSHDEQGKRREQNGGGLYI</sequence>
<dbReference type="InterPro" id="IPR034110">
    <property type="entry name" value="LSMD1_Sm"/>
</dbReference>
<organism evidence="2 3">
    <name type="scientific">Boletus edulis BED1</name>
    <dbReference type="NCBI Taxonomy" id="1328754"/>
    <lineage>
        <taxon>Eukaryota</taxon>
        <taxon>Fungi</taxon>
        <taxon>Dikarya</taxon>
        <taxon>Basidiomycota</taxon>
        <taxon>Agaricomycotina</taxon>
        <taxon>Agaricomycetes</taxon>
        <taxon>Agaricomycetidae</taxon>
        <taxon>Boletales</taxon>
        <taxon>Boletineae</taxon>
        <taxon>Boletaceae</taxon>
        <taxon>Boletoideae</taxon>
        <taxon>Boletus</taxon>
    </lineage>
</organism>
<evidence type="ECO:0000259" key="1">
    <source>
        <dbReference type="SMART" id="SM00651"/>
    </source>
</evidence>
<dbReference type="InterPro" id="IPR001163">
    <property type="entry name" value="Sm_dom_euk/arc"/>
</dbReference>
<reference evidence="2" key="2">
    <citation type="journal article" date="2020" name="Nat. Commun.">
        <title>Large-scale genome sequencing of mycorrhizal fungi provides insights into the early evolution of symbiotic traits.</title>
        <authorList>
            <person name="Miyauchi S."/>
            <person name="Kiss E."/>
            <person name="Kuo A."/>
            <person name="Drula E."/>
            <person name="Kohler A."/>
            <person name="Sanchez-Garcia M."/>
            <person name="Morin E."/>
            <person name="Andreopoulos B."/>
            <person name="Barry K.W."/>
            <person name="Bonito G."/>
            <person name="Buee M."/>
            <person name="Carver A."/>
            <person name="Chen C."/>
            <person name="Cichocki N."/>
            <person name="Clum A."/>
            <person name="Culley D."/>
            <person name="Crous P.W."/>
            <person name="Fauchery L."/>
            <person name="Girlanda M."/>
            <person name="Hayes R.D."/>
            <person name="Keri Z."/>
            <person name="LaButti K."/>
            <person name="Lipzen A."/>
            <person name="Lombard V."/>
            <person name="Magnuson J."/>
            <person name="Maillard F."/>
            <person name="Murat C."/>
            <person name="Nolan M."/>
            <person name="Ohm R.A."/>
            <person name="Pangilinan J."/>
            <person name="Pereira M.F."/>
            <person name="Perotto S."/>
            <person name="Peter M."/>
            <person name="Pfister S."/>
            <person name="Riley R."/>
            <person name="Sitrit Y."/>
            <person name="Stielow J.B."/>
            <person name="Szollosi G."/>
            <person name="Zifcakova L."/>
            <person name="Stursova M."/>
            <person name="Spatafora J.W."/>
            <person name="Tedersoo L."/>
            <person name="Vaario L.M."/>
            <person name="Yamada A."/>
            <person name="Yan M."/>
            <person name="Wang P."/>
            <person name="Xu J."/>
            <person name="Bruns T."/>
            <person name="Baldrian P."/>
            <person name="Vilgalys R."/>
            <person name="Dunand C."/>
            <person name="Henrissat B."/>
            <person name="Grigoriev I.V."/>
            <person name="Hibbett D."/>
            <person name="Nagy L.G."/>
            <person name="Martin F.M."/>
        </authorList>
    </citation>
    <scope>NUCLEOTIDE SEQUENCE</scope>
    <source>
        <strain evidence="2">BED1</strain>
    </source>
</reference>
<reference evidence="2" key="1">
    <citation type="submission" date="2019-10" db="EMBL/GenBank/DDBJ databases">
        <authorList>
            <consortium name="DOE Joint Genome Institute"/>
            <person name="Kuo A."/>
            <person name="Miyauchi S."/>
            <person name="Kiss E."/>
            <person name="Drula E."/>
            <person name="Kohler A."/>
            <person name="Sanchez-Garcia M."/>
            <person name="Andreopoulos B."/>
            <person name="Barry K.W."/>
            <person name="Bonito G."/>
            <person name="Buee M."/>
            <person name="Carver A."/>
            <person name="Chen C."/>
            <person name="Cichocki N."/>
            <person name="Clum A."/>
            <person name="Culley D."/>
            <person name="Crous P.W."/>
            <person name="Fauchery L."/>
            <person name="Girlanda M."/>
            <person name="Hayes R."/>
            <person name="Keri Z."/>
            <person name="LaButti K."/>
            <person name="Lipzen A."/>
            <person name="Lombard V."/>
            <person name="Magnuson J."/>
            <person name="Maillard F."/>
            <person name="Morin E."/>
            <person name="Murat C."/>
            <person name="Nolan M."/>
            <person name="Ohm R."/>
            <person name="Pangilinan J."/>
            <person name="Pereira M."/>
            <person name="Perotto S."/>
            <person name="Peter M."/>
            <person name="Riley R."/>
            <person name="Sitrit Y."/>
            <person name="Stielow B."/>
            <person name="Szollosi G."/>
            <person name="Zifcakova L."/>
            <person name="Stursova M."/>
            <person name="Spatafora J.W."/>
            <person name="Tedersoo L."/>
            <person name="Vaario L.-M."/>
            <person name="Yamada A."/>
            <person name="Yan M."/>
            <person name="Wang P."/>
            <person name="Xu J."/>
            <person name="Bruns T."/>
            <person name="Baldrian P."/>
            <person name="Vilgalys R."/>
            <person name="Henrissat B."/>
            <person name="Grigoriev I.V."/>
            <person name="Hibbett D."/>
            <person name="Nagy L.G."/>
            <person name="Martin F.M."/>
        </authorList>
    </citation>
    <scope>NUCLEOTIDE SEQUENCE</scope>
    <source>
        <strain evidence="2">BED1</strain>
    </source>
</reference>
<evidence type="ECO:0000313" key="2">
    <source>
        <dbReference type="EMBL" id="KAF8439457.1"/>
    </source>
</evidence>
<comment type="caution">
    <text evidence="2">The sequence shown here is derived from an EMBL/GenBank/DDBJ whole genome shotgun (WGS) entry which is preliminary data.</text>
</comment>
<dbReference type="Pfam" id="PF01423">
    <property type="entry name" value="LSM"/>
    <property type="match status" value="1"/>
</dbReference>
<dbReference type="SUPFAM" id="SSF50182">
    <property type="entry name" value="Sm-like ribonucleoproteins"/>
    <property type="match status" value="1"/>
</dbReference>
<accession>A0AAD4BTD8</accession>
<dbReference type="InterPro" id="IPR010920">
    <property type="entry name" value="LSM_dom_sf"/>
</dbReference>
<dbReference type="Gene3D" id="2.30.30.100">
    <property type="match status" value="1"/>
</dbReference>
<dbReference type="CDD" id="cd06168">
    <property type="entry name" value="LSMD1"/>
    <property type="match status" value="1"/>
</dbReference>
<dbReference type="SMART" id="SM00651">
    <property type="entry name" value="Sm"/>
    <property type="match status" value="1"/>
</dbReference>
<dbReference type="GO" id="GO:0031417">
    <property type="term" value="C:NatC complex"/>
    <property type="evidence" value="ECO:0007669"/>
    <property type="project" value="InterPro"/>
</dbReference>
<dbReference type="EMBL" id="WHUW01000014">
    <property type="protein sequence ID" value="KAF8439457.1"/>
    <property type="molecule type" value="Genomic_DNA"/>
</dbReference>
<evidence type="ECO:0000313" key="3">
    <source>
        <dbReference type="Proteomes" id="UP001194468"/>
    </source>
</evidence>
<name>A0AAD4BTD8_BOLED</name>
<proteinExistence type="predicted"/>
<keyword evidence="3" id="KW-1185">Reference proteome</keyword>
<gene>
    <name evidence="2" type="ORF">L210DRAFT_3542283</name>
</gene>
<dbReference type="Proteomes" id="UP001194468">
    <property type="component" value="Unassembled WGS sequence"/>
</dbReference>
<feature type="domain" description="Sm" evidence="1">
    <location>
        <begin position="15"/>
        <end position="83"/>
    </location>
</feature>
<dbReference type="AlphaFoldDB" id="A0AAD4BTD8"/>